<evidence type="ECO:0000313" key="1">
    <source>
        <dbReference type="EMBL" id="KAG7158177.1"/>
    </source>
</evidence>
<name>A0A8J5JH78_HOMAM</name>
<feature type="non-terminal residue" evidence="1">
    <location>
        <position position="1"/>
    </location>
</feature>
<dbReference type="Proteomes" id="UP000747542">
    <property type="component" value="Unassembled WGS sequence"/>
</dbReference>
<dbReference type="AlphaFoldDB" id="A0A8J5JH78"/>
<protein>
    <submittedName>
        <fullName evidence="1">Vitellogenin-like 3</fullName>
    </submittedName>
</protein>
<proteinExistence type="predicted"/>
<reference evidence="1" key="1">
    <citation type="journal article" date="2021" name="Sci. Adv.">
        <title>The American lobster genome reveals insights on longevity, neural, and immune adaptations.</title>
        <authorList>
            <person name="Polinski J.M."/>
            <person name="Zimin A.V."/>
            <person name="Clark K.F."/>
            <person name="Kohn A.B."/>
            <person name="Sadowski N."/>
            <person name="Timp W."/>
            <person name="Ptitsyn A."/>
            <person name="Khanna P."/>
            <person name="Romanova D.Y."/>
            <person name="Williams P."/>
            <person name="Greenwood S.J."/>
            <person name="Moroz L.L."/>
            <person name="Walt D.R."/>
            <person name="Bodnar A.G."/>
        </authorList>
    </citation>
    <scope>NUCLEOTIDE SEQUENCE</scope>
    <source>
        <strain evidence="1">GMGI-L3</strain>
    </source>
</reference>
<comment type="caution">
    <text evidence="1">The sequence shown here is derived from an EMBL/GenBank/DDBJ whole genome shotgun (WGS) entry which is preliminary data.</text>
</comment>
<dbReference type="EMBL" id="JAHLQT010035566">
    <property type="protein sequence ID" value="KAG7158177.1"/>
    <property type="molecule type" value="Genomic_DNA"/>
</dbReference>
<keyword evidence="2" id="KW-1185">Reference proteome</keyword>
<feature type="non-terminal residue" evidence="1">
    <location>
        <position position="105"/>
    </location>
</feature>
<sequence>IKGFTDIDLQTKKWTADFSWDADNDQNKKISLDTTMISSPSTPGRASIHGNVKYMAQMYHIKLDVDAENLMHSRSGDNKFNLEVTTPSQNTIDLNIITNFESRST</sequence>
<accession>A0A8J5JH78</accession>
<evidence type="ECO:0000313" key="2">
    <source>
        <dbReference type="Proteomes" id="UP000747542"/>
    </source>
</evidence>
<organism evidence="1 2">
    <name type="scientific">Homarus americanus</name>
    <name type="common">American lobster</name>
    <dbReference type="NCBI Taxonomy" id="6706"/>
    <lineage>
        <taxon>Eukaryota</taxon>
        <taxon>Metazoa</taxon>
        <taxon>Ecdysozoa</taxon>
        <taxon>Arthropoda</taxon>
        <taxon>Crustacea</taxon>
        <taxon>Multicrustacea</taxon>
        <taxon>Malacostraca</taxon>
        <taxon>Eumalacostraca</taxon>
        <taxon>Eucarida</taxon>
        <taxon>Decapoda</taxon>
        <taxon>Pleocyemata</taxon>
        <taxon>Astacidea</taxon>
        <taxon>Nephropoidea</taxon>
        <taxon>Nephropidae</taxon>
        <taxon>Homarus</taxon>
    </lineage>
</organism>
<gene>
    <name evidence="1" type="primary">vit-L3</name>
    <name evidence="1" type="ORF">Hamer_G008807</name>
</gene>